<dbReference type="EMBL" id="AKWZ02000004">
    <property type="protein sequence ID" value="EPG75110.1"/>
    <property type="molecule type" value="Genomic_DNA"/>
</dbReference>
<proteinExistence type="predicted"/>
<organism evidence="1 2">
    <name type="scientific">Leptospira fainei serovar Hurstbridge str. BUT 6</name>
    <dbReference type="NCBI Taxonomy" id="1193011"/>
    <lineage>
        <taxon>Bacteria</taxon>
        <taxon>Pseudomonadati</taxon>
        <taxon>Spirochaetota</taxon>
        <taxon>Spirochaetia</taxon>
        <taxon>Leptospirales</taxon>
        <taxon>Leptospiraceae</taxon>
        <taxon>Leptospira</taxon>
    </lineage>
</organism>
<dbReference type="AlphaFoldDB" id="S3VF51"/>
<name>S3VF51_9LEPT</name>
<keyword evidence="2" id="KW-1185">Reference proteome</keyword>
<reference evidence="1" key="1">
    <citation type="submission" date="2013-04" db="EMBL/GenBank/DDBJ databases">
        <authorList>
            <person name="Harkins D.M."/>
            <person name="Durkin A.S."/>
            <person name="Selengut J.D."/>
            <person name="Sanka R."/>
            <person name="DePew J."/>
            <person name="Purushe J."/>
            <person name="Ahmed A."/>
            <person name="van der Linden H."/>
            <person name="Goris M.G.A."/>
            <person name="Hartskeerl R.A."/>
            <person name="Vinetz J.M."/>
            <person name="Sutton G.G."/>
            <person name="Nelson W.C."/>
            <person name="Fouts D.E."/>
        </authorList>
    </citation>
    <scope>NUCLEOTIDE SEQUENCE [LARGE SCALE GENOMIC DNA]</scope>
    <source>
        <strain evidence="1">BUT 6</strain>
    </source>
</reference>
<gene>
    <name evidence="1" type="ORF">LEP1GSC058_0055</name>
</gene>
<dbReference type="Proteomes" id="UP000014540">
    <property type="component" value="Unassembled WGS sequence"/>
</dbReference>
<comment type="caution">
    <text evidence="1">The sequence shown here is derived from an EMBL/GenBank/DDBJ whole genome shotgun (WGS) entry which is preliminary data.</text>
</comment>
<sequence length="47" mass="5635">MEICRSHPDSITYFEKKRVLILLHSTLRHFLSLLFRRPAKTKVTFFG</sequence>
<evidence type="ECO:0000313" key="2">
    <source>
        <dbReference type="Proteomes" id="UP000014540"/>
    </source>
</evidence>
<accession>S3VF51</accession>
<protein>
    <submittedName>
        <fullName evidence="1">Uncharacterized protein</fullName>
    </submittedName>
</protein>
<evidence type="ECO:0000313" key="1">
    <source>
        <dbReference type="EMBL" id="EPG75110.1"/>
    </source>
</evidence>